<dbReference type="InterPro" id="IPR004634">
    <property type="entry name" value="Pept_S49_pIV"/>
</dbReference>
<dbReference type="Gene3D" id="3.90.226.10">
    <property type="entry name" value="2-enoyl-CoA Hydratase, Chain A, domain 1"/>
    <property type="match status" value="2"/>
</dbReference>
<dbReference type="SUPFAM" id="SSF52096">
    <property type="entry name" value="ClpP/crotonase"/>
    <property type="match status" value="2"/>
</dbReference>
<keyword evidence="3" id="KW-0378">Hydrolase</keyword>
<feature type="domain" description="Peptidase S49" evidence="5">
    <location>
        <begin position="360"/>
        <end position="512"/>
    </location>
</feature>
<keyword evidence="7" id="KW-1185">Reference proteome</keyword>
<dbReference type="PANTHER" id="PTHR33209">
    <property type="entry name" value="PROTEASE 4"/>
    <property type="match status" value="1"/>
</dbReference>
<evidence type="ECO:0000256" key="3">
    <source>
        <dbReference type="ARBA" id="ARBA00022801"/>
    </source>
</evidence>
<sequence length="580" mass="62792">MKWLKRICTGLGALVLVLVAITLVVSLVSRDSVPRQAVLSINLEQGVIESVPDDPLARAMLGERLILRDVVETIDRAAEDDRVKALIARVGGASQGTAAVQELRQAVLRFRESGKPAIAYAETIGEVGPGNQGYYLATAFDEIHMQQSGDIGLVGLMTESLFLGGAFEKFDVEPRFDHRHEYKNAKNMFTETGYTDAHREAEQTLLDDMFSVMAKDIAEARGLSVDEVRSLIDRGPFLGREALDAGLIDGIAYRSEINDLLEERVGGFELIEQRRYLALAGRPHQRGTGVAVIHGTGGVGRGESGFSPLFGNVFMGSDTVSRAFQSAIDDAEVKAILFRVDSPGGSYVASDAILHKVRQARAAGKPVVVSMGNVAASGGYFVAMDADRIIAQPGTITGSIGVLGGKLLTSDYWEERFGIRWESLVTSDNATMYSSGHDYSEQGWQRHQDWLDRVYEDFVAQAAAGRDMSYEELEAFAKGRIWTGQQALERGLVDGVGGYGESMAAIRELLELDADAPLKLKAYPEPKGWMGLLGGGSPQPVATSAAVQALESIQPLMRQLRRAGIVGEKAILEADIPEVK</sequence>
<keyword evidence="2" id="KW-0645">Protease</keyword>
<evidence type="ECO:0000313" key="6">
    <source>
        <dbReference type="EMBL" id="MDQ2068968.1"/>
    </source>
</evidence>
<name>A0ABU0W5C7_9GAMM</name>
<protein>
    <submittedName>
        <fullName evidence="6">S49 family peptidase</fullName>
    </submittedName>
</protein>
<dbReference type="EMBL" id="JAVDDT010000002">
    <property type="protein sequence ID" value="MDQ2068968.1"/>
    <property type="molecule type" value="Genomic_DNA"/>
</dbReference>
<dbReference type="PIRSF" id="PIRSF001217">
    <property type="entry name" value="Protease_4_SppA"/>
    <property type="match status" value="1"/>
</dbReference>
<comment type="caution">
    <text evidence="6">The sequence shown here is derived from an EMBL/GenBank/DDBJ whole genome shotgun (WGS) entry which is preliminary data.</text>
</comment>
<evidence type="ECO:0000256" key="2">
    <source>
        <dbReference type="ARBA" id="ARBA00022670"/>
    </source>
</evidence>
<gene>
    <name evidence="6" type="ORF">RBH19_03680</name>
</gene>
<dbReference type="Gene3D" id="6.20.330.10">
    <property type="match status" value="1"/>
</dbReference>
<dbReference type="InterPro" id="IPR002142">
    <property type="entry name" value="Peptidase_S49"/>
</dbReference>
<dbReference type="Pfam" id="PF01343">
    <property type="entry name" value="Peptidase_S49"/>
    <property type="match status" value="2"/>
</dbReference>
<evidence type="ECO:0000259" key="5">
    <source>
        <dbReference type="Pfam" id="PF01343"/>
    </source>
</evidence>
<keyword evidence="4" id="KW-0720">Serine protease</keyword>
<dbReference type="InterPro" id="IPR047272">
    <property type="entry name" value="S49_SppA_C"/>
</dbReference>
<evidence type="ECO:0000313" key="7">
    <source>
        <dbReference type="Proteomes" id="UP001239019"/>
    </source>
</evidence>
<dbReference type="InterPro" id="IPR047217">
    <property type="entry name" value="S49_SppA_67K_type_N"/>
</dbReference>
<dbReference type="InterPro" id="IPR029045">
    <property type="entry name" value="ClpP/crotonase-like_dom_sf"/>
</dbReference>
<comment type="similarity">
    <text evidence="1">Belongs to the peptidase S49 family.</text>
</comment>
<organism evidence="6 7">
    <name type="scientific">Natronospira bacteriovora</name>
    <dbReference type="NCBI Taxonomy" id="3069753"/>
    <lineage>
        <taxon>Bacteria</taxon>
        <taxon>Pseudomonadati</taxon>
        <taxon>Pseudomonadota</taxon>
        <taxon>Gammaproteobacteria</taxon>
        <taxon>Natronospirales</taxon>
        <taxon>Natronospiraceae</taxon>
        <taxon>Natronospira</taxon>
    </lineage>
</organism>
<dbReference type="CDD" id="cd07023">
    <property type="entry name" value="S49_Sppa_N_C"/>
    <property type="match status" value="1"/>
</dbReference>
<dbReference type="CDD" id="cd07018">
    <property type="entry name" value="S49_SppA_67K_type"/>
    <property type="match status" value="1"/>
</dbReference>
<proteinExistence type="inferred from homology"/>
<dbReference type="PANTHER" id="PTHR33209:SF1">
    <property type="entry name" value="PEPTIDASE S49 DOMAIN-CONTAINING PROTEIN"/>
    <property type="match status" value="1"/>
</dbReference>
<accession>A0ABU0W5C7</accession>
<evidence type="ECO:0000256" key="4">
    <source>
        <dbReference type="ARBA" id="ARBA00022825"/>
    </source>
</evidence>
<feature type="domain" description="Peptidase S49" evidence="5">
    <location>
        <begin position="110"/>
        <end position="263"/>
    </location>
</feature>
<evidence type="ECO:0000256" key="1">
    <source>
        <dbReference type="ARBA" id="ARBA00008683"/>
    </source>
</evidence>
<dbReference type="RefSeq" id="WP_306727463.1">
    <property type="nucleotide sequence ID" value="NZ_JAVDDT010000002.1"/>
</dbReference>
<dbReference type="Proteomes" id="UP001239019">
    <property type="component" value="Unassembled WGS sequence"/>
</dbReference>
<reference evidence="6 7" key="1">
    <citation type="submission" date="2023-08" db="EMBL/GenBank/DDBJ databases">
        <title>Whole-genome sequencing of halo(alkali)philic microorganisms from hypersaline lakes.</title>
        <authorList>
            <person name="Sorokin D.Y."/>
            <person name="Abbas B."/>
            <person name="Merkel A.Y."/>
        </authorList>
    </citation>
    <scope>NUCLEOTIDE SEQUENCE [LARGE SCALE GENOMIC DNA]</scope>
    <source>
        <strain evidence="6 7">AB-CW4</strain>
    </source>
</reference>